<feature type="active site" description="Proton donor" evidence="10">
    <location>
        <position position="18"/>
    </location>
</feature>
<feature type="active site" description="Nucleophile" evidence="10">
    <location>
        <position position="16"/>
    </location>
</feature>
<evidence type="ECO:0000256" key="11">
    <source>
        <dbReference type="PIRSR" id="PIRSR004682-3"/>
    </source>
</evidence>
<dbReference type="Gene3D" id="3.40.50.1000">
    <property type="entry name" value="HAD superfamily/HAD-like"/>
    <property type="match status" value="1"/>
</dbReference>
<feature type="binding site" evidence="12">
    <location>
        <position position="16"/>
    </location>
    <ligand>
        <name>Mg(2+)</name>
        <dbReference type="ChEBI" id="CHEBI:18420"/>
    </ligand>
</feature>
<sequence>MIDYSLIDKSWTLFLDRDGVINEDKVGSYIFNRNEFIFMPGAEEAIKLFSDVFGLIMIVTNQRGVGKGLMTVEDLEDIHIYMREGLAKLGGRIDKIYFAPDLHNGGINRKPLPGMALQAKEDFPQIDFHKSIMVGNKLSDMEFGRNIEAKTIFIPSTNPETPFPHPLIDERLDSLYEVAKRLRH</sequence>
<dbReference type="PANTHER" id="PTHR42891:SF1">
    <property type="entry name" value="D-GLYCERO-BETA-D-MANNO-HEPTOSE-1,7-BISPHOSPHATE 7-PHOSPHATASE"/>
    <property type="match status" value="1"/>
</dbReference>
<name>A0A5B8V628_9BACT</name>
<evidence type="ECO:0000256" key="10">
    <source>
        <dbReference type="PIRSR" id="PIRSR004682-1"/>
    </source>
</evidence>
<keyword evidence="14" id="KW-1185">Reference proteome</keyword>
<organism evidence="13 14">
    <name type="scientific">Panacibacter ginsenosidivorans</name>
    <dbReference type="NCBI Taxonomy" id="1813871"/>
    <lineage>
        <taxon>Bacteria</taxon>
        <taxon>Pseudomonadati</taxon>
        <taxon>Bacteroidota</taxon>
        <taxon>Chitinophagia</taxon>
        <taxon>Chitinophagales</taxon>
        <taxon>Chitinophagaceae</taxon>
        <taxon>Panacibacter</taxon>
    </lineage>
</organism>
<feature type="binding site" evidence="12">
    <location>
        <position position="137"/>
    </location>
    <ligand>
        <name>Mg(2+)</name>
        <dbReference type="ChEBI" id="CHEBI:18420"/>
    </ligand>
</feature>
<dbReference type="PANTHER" id="PTHR42891">
    <property type="entry name" value="D-GLYCERO-BETA-D-MANNO-HEPTOSE-1,7-BISPHOSPHATE 7-PHOSPHATASE"/>
    <property type="match status" value="1"/>
</dbReference>
<feature type="binding site" evidence="12">
    <location>
        <position position="18"/>
    </location>
    <ligand>
        <name>Mg(2+)</name>
        <dbReference type="ChEBI" id="CHEBI:18420"/>
    </ligand>
</feature>
<evidence type="ECO:0000313" key="14">
    <source>
        <dbReference type="Proteomes" id="UP000321533"/>
    </source>
</evidence>
<dbReference type="InterPro" id="IPR004446">
    <property type="entry name" value="Heptose_bisP_phosphatase"/>
</dbReference>
<dbReference type="RefSeq" id="WP_147188492.1">
    <property type="nucleotide sequence ID" value="NZ_CP042435.1"/>
</dbReference>
<evidence type="ECO:0000256" key="7">
    <source>
        <dbReference type="ARBA" id="ARBA00023277"/>
    </source>
</evidence>
<evidence type="ECO:0000256" key="1">
    <source>
        <dbReference type="ARBA" id="ARBA00001946"/>
    </source>
</evidence>
<dbReference type="KEGG" id="pgin:FRZ67_05025"/>
<comment type="cofactor">
    <cofactor evidence="1 12">
        <name>Mg(2+)</name>
        <dbReference type="ChEBI" id="CHEBI:18420"/>
    </cofactor>
</comment>
<gene>
    <name evidence="13" type="ORF">FRZ67_05025</name>
</gene>
<evidence type="ECO:0000256" key="8">
    <source>
        <dbReference type="ARBA" id="ARBA00031828"/>
    </source>
</evidence>
<evidence type="ECO:0000256" key="5">
    <source>
        <dbReference type="ARBA" id="ARBA00022723"/>
    </source>
</evidence>
<feature type="site" description="Contributes to substrate recognition" evidence="11">
    <location>
        <position position="110"/>
    </location>
</feature>
<dbReference type="Pfam" id="PF08645">
    <property type="entry name" value="PNK3P"/>
    <property type="match status" value="1"/>
</dbReference>
<dbReference type="InterPro" id="IPR023214">
    <property type="entry name" value="HAD_sf"/>
</dbReference>
<dbReference type="InterPro" id="IPR036412">
    <property type="entry name" value="HAD-like_sf"/>
</dbReference>
<dbReference type="GO" id="GO:0005737">
    <property type="term" value="C:cytoplasm"/>
    <property type="evidence" value="ECO:0007669"/>
    <property type="project" value="UniProtKB-SubCell"/>
</dbReference>
<comment type="subcellular location">
    <subcellularLocation>
        <location evidence="2 9">Cytoplasm</location>
    </subcellularLocation>
</comment>
<keyword evidence="6 9" id="KW-0378">Hydrolase</keyword>
<keyword evidence="7 9" id="KW-0119">Carbohydrate metabolism</keyword>
<evidence type="ECO:0000256" key="12">
    <source>
        <dbReference type="PIRSR" id="PIRSR004682-4"/>
    </source>
</evidence>
<evidence type="ECO:0000256" key="6">
    <source>
        <dbReference type="ARBA" id="ARBA00022801"/>
    </source>
</evidence>
<dbReference type="EC" id="3.1.3.-" evidence="9"/>
<reference evidence="13 14" key="1">
    <citation type="journal article" date="2016" name="Int. J. Syst. Evol. Microbiol.">
        <title>Panacibacter ginsenosidivorans gen. nov., sp. nov., with ginsenoside converting activity isolated from soil of a ginseng field.</title>
        <authorList>
            <person name="Siddiqi M.Z."/>
            <person name="Muhammad Shafi S."/>
            <person name="Choi K.D."/>
            <person name="Im W.T."/>
        </authorList>
    </citation>
    <scope>NUCLEOTIDE SEQUENCE [LARGE SCALE GENOMIC DNA]</scope>
    <source>
        <strain evidence="13 14">Gsoil1550</strain>
    </source>
</reference>
<dbReference type="NCBIfam" id="TIGR01656">
    <property type="entry name" value="Histidinol-ppas"/>
    <property type="match status" value="1"/>
</dbReference>
<dbReference type="InterPro" id="IPR006543">
    <property type="entry name" value="Histidinol-phos"/>
</dbReference>
<dbReference type="GO" id="GO:0016791">
    <property type="term" value="F:phosphatase activity"/>
    <property type="evidence" value="ECO:0007669"/>
    <property type="project" value="InterPro"/>
</dbReference>
<keyword evidence="5 12" id="KW-0479">Metal-binding</keyword>
<dbReference type="PIRSF" id="PIRSF004682">
    <property type="entry name" value="GmhB"/>
    <property type="match status" value="1"/>
</dbReference>
<evidence type="ECO:0000256" key="2">
    <source>
        <dbReference type="ARBA" id="ARBA00004496"/>
    </source>
</evidence>
<dbReference type="NCBIfam" id="TIGR01662">
    <property type="entry name" value="HAD-SF-IIIA"/>
    <property type="match status" value="1"/>
</dbReference>
<dbReference type="OrthoDB" id="9803871at2"/>
<evidence type="ECO:0000256" key="9">
    <source>
        <dbReference type="PIRNR" id="PIRNR004682"/>
    </source>
</evidence>
<comment type="similarity">
    <text evidence="9">Belongs to the gmhB family.</text>
</comment>
<dbReference type="Proteomes" id="UP000321533">
    <property type="component" value="Chromosome"/>
</dbReference>
<protein>
    <recommendedName>
        <fullName evidence="8 9">D,D-heptose 1,7-bisphosphate phosphatase</fullName>
        <ecNumber evidence="9">3.1.3.-</ecNumber>
    </recommendedName>
</protein>
<dbReference type="GO" id="GO:0046872">
    <property type="term" value="F:metal ion binding"/>
    <property type="evidence" value="ECO:0007669"/>
    <property type="project" value="UniProtKB-KW"/>
</dbReference>
<dbReference type="SUPFAM" id="SSF56784">
    <property type="entry name" value="HAD-like"/>
    <property type="match status" value="1"/>
</dbReference>
<keyword evidence="4 9" id="KW-0963">Cytoplasm</keyword>
<proteinExistence type="inferred from homology"/>
<comment type="subunit">
    <text evidence="3">Monomer.</text>
</comment>
<dbReference type="GO" id="GO:0005975">
    <property type="term" value="P:carbohydrate metabolic process"/>
    <property type="evidence" value="ECO:0007669"/>
    <property type="project" value="InterPro"/>
</dbReference>
<accession>A0A5B8V628</accession>
<feature type="site" description="Contributes to substrate recognition" evidence="11">
    <location>
        <position position="109"/>
    </location>
</feature>
<evidence type="ECO:0000256" key="3">
    <source>
        <dbReference type="ARBA" id="ARBA00011245"/>
    </source>
</evidence>
<dbReference type="EMBL" id="CP042435">
    <property type="protein sequence ID" value="QEC66692.1"/>
    <property type="molecule type" value="Genomic_DNA"/>
</dbReference>
<dbReference type="AlphaFoldDB" id="A0A5B8V628"/>
<dbReference type="InterPro" id="IPR013954">
    <property type="entry name" value="PNK3P"/>
</dbReference>
<feature type="site" description="Stabilizes the phosphoryl group" evidence="11">
    <location>
        <position position="60"/>
    </location>
</feature>
<evidence type="ECO:0000256" key="4">
    <source>
        <dbReference type="ARBA" id="ARBA00022490"/>
    </source>
</evidence>
<keyword evidence="12" id="KW-0460">Magnesium</keyword>
<evidence type="ECO:0000313" key="13">
    <source>
        <dbReference type="EMBL" id="QEC66692.1"/>
    </source>
</evidence>
<dbReference type="InterPro" id="IPR006549">
    <property type="entry name" value="HAD-SF_hydro_IIIA"/>
</dbReference>